<keyword evidence="17" id="KW-1185">Reference proteome</keyword>
<dbReference type="EMBL" id="FOPU01000010">
    <property type="protein sequence ID" value="SFH40625.1"/>
    <property type="molecule type" value="Genomic_DNA"/>
</dbReference>
<dbReference type="InterPro" id="IPR036942">
    <property type="entry name" value="Beta-barrel_TonB_sf"/>
</dbReference>
<feature type="signal peptide" evidence="14">
    <location>
        <begin position="1"/>
        <end position="31"/>
    </location>
</feature>
<evidence type="ECO:0000256" key="10">
    <source>
        <dbReference type="ARBA" id="ARBA00023170"/>
    </source>
</evidence>
<keyword evidence="9 12" id="KW-0472">Membrane</keyword>
<protein>
    <submittedName>
        <fullName evidence="16">Outer-membrane receptor for ferric coprogen and ferric-rhodotorulic acid</fullName>
    </submittedName>
</protein>
<name>A0A1I2ZSN1_9RHOB</name>
<dbReference type="PROSITE" id="PS52016">
    <property type="entry name" value="TONB_DEPENDENT_REC_3"/>
    <property type="match status" value="1"/>
</dbReference>
<comment type="subcellular location">
    <subcellularLocation>
        <location evidence="1 12">Cell outer membrane</location>
        <topology evidence="1 12">Multi-pass membrane protein</topology>
    </subcellularLocation>
</comment>
<keyword evidence="5" id="KW-0406">Ion transport</keyword>
<accession>A0A1I2ZSN1</accession>
<keyword evidence="5" id="KW-0410">Iron transport</keyword>
<dbReference type="GO" id="GO:0038023">
    <property type="term" value="F:signaling receptor activity"/>
    <property type="evidence" value="ECO:0007669"/>
    <property type="project" value="InterPro"/>
</dbReference>
<dbReference type="OrthoDB" id="9760333at2"/>
<dbReference type="InterPro" id="IPR010105">
    <property type="entry name" value="TonB_sidphr_rcpt"/>
</dbReference>
<keyword evidence="4 12" id="KW-1134">Transmembrane beta strand</keyword>
<dbReference type="InterPro" id="IPR012910">
    <property type="entry name" value="Plug_dom"/>
</dbReference>
<evidence type="ECO:0000256" key="4">
    <source>
        <dbReference type="ARBA" id="ARBA00022452"/>
    </source>
</evidence>
<evidence type="ECO:0000256" key="14">
    <source>
        <dbReference type="SAM" id="SignalP"/>
    </source>
</evidence>
<comment type="similarity">
    <text evidence="2 12 13">Belongs to the TonB-dependent receptor family.</text>
</comment>
<dbReference type="Gene3D" id="3.55.50.30">
    <property type="match status" value="1"/>
</dbReference>
<keyword evidence="8 13" id="KW-0798">TonB box</keyword>
<evidence type="ECO:0000256" key="7">
    <source>
        <dbReference type="ARBA" id="ARBA00023004"/>
    </source>
</evidence>
<proteinExistence type="inferred from homology"/>
<dbReference type="GO" id="GO:0009279">
    <property type="term" value="C:cell outer membrane"/>
    <property type="evidence" value="ECO:0007669"/>
    <property type="project" value="UniProtKB-SubCell"/>
</dbReference>
<evidence type="ECO:0000256" key="3">
    <source>
        <dbReference type="ARBA" id="ARBA00022448"/>
    </source>
</evidence>
<dbReference type="Proteomes" id="UP000183635">
    <property type="component" value="Unassembled WGS sequence"/>
</dbReference>
<feature type="domain" description="Secretin/TonB short N-terminal" evidence="15">
    <location>
        <begin position="62"/>
        <end position="113"/>
    </location>
</feature>
<dbReference type="Gene3D" id="2.40.170.20">
    <property type="entry name" value="TonB-dependent receptor, beta-barrel domain"/>
    <property type="match status" value="1"/>
</dbReference>
<organism evidence="16 17">
    <name type="scientific">Paracoccus aminovorans</name>
    <dbReference type="NCBI Taxonomy" id="34004"/>
    <lineage>
        <taxon>Bacteria</taxon>
        <taxon>Pseudomonadati</taxon>
        <taxon>Pseudomonadota</taxon>
        <taxon>Alphaproteobacteria</taxon>
        <taxon>Rhodobacterales</taxon>
        <taxon>Paracoccaceae</taxon>
        <taxon>Paracoccus</taxon>
    </lineage>
</organism>
<evidence type="ECO:0000256" key="8">
    <source>
        <dbReference type="ARBA" id="ARBA00023077"/>
    </source>
</evidence>
<dbReference type="Pfam" id="PF00593">
    <property type="entry name" value="TonB_dep_Rec_b-barrel"/>
    <property type="match status" value="1"/>
</dbReference>
<dbReference type="AlphaFoldDB" id="A0A1I2ZSN1"/>
<dbReference type="Gene3D" id="2.170.130.10">
    <property type="entry name" value="TonB-dependent receptor, plug domain"/>
    <property type="match status" value="1"/>
</dbReference>
<dbReference type="InterPro" id="IPR000531">
    <property type="entry name" value="Beta-barrel_TonB"/>
</dbReference>
<evidence type="ECO:0000256" key="13">
    <source>
        <dbReference type="RuleBase" id="RU003357"/>
    </source>
</evidence>
<dbReference type="InterPro" id="IPR039426">
    <property type="entry name" value="TonB-dep_rcpt-like"/>
</dbReference>
<dbReference type="NCBIfam" id="TIGR01783">
    <property type="entry name" value="TonB-siderophor"/>
    <property type="match status" value="1"/>
</dbReference>
<dbReference type="SUPFAM" id="SSF56935">
    <property type="entry name" value="Porins"/>
    <property type="match status" value="1"/>
</dbReference>
<dbReference type="Pfam" id="PF07715">
    <property type="entry name" value="Plug"/>
    <property type="match status" value="1"/>
</dbReference>
<dbReference type="InterPro" id="IPR037066">
    <property type="entry name" value="Plug_dom_sf"/>
</dbReference>
<evidence type="ECO:0000256" key="12">
    <source>
        <dbReference type="PROSITE-ProRule" id="PRU01360"/>
    </source>
</evidence>
<evidence type="ECO:0000256" key="11">
    <source>
        <dbReference type="ARBA" id="ARBA00023237"/>
    </source>
</evidence>
<dbReference type="RefSeq" id="WP_074967038.1">
    <property type="nucleotide sequence ID" value="NZ_CBCRYP010000014.1"/>
</dbReference>
<dbReference type="GO" id="GO:0015891">
    <property type="term" value="P:siderophore transport"/>
    <property type="evidence" value="ECO:0007669"/>
    <property type="project" value="InterPro"/>
</dbReference>
<evidence type="ECO:0000256" key="6">
    <source>
        <dbReference type="ARBA" id="ARBA00022692"/>
    </source>
</evidence>
<evidence type="ECO:0000256" key="2">
    <source>
        <dbReference type="ARBA" id="ARBA00009810"/>
    </source>
</evidence>
<evidence type="ECO:0000313" key="16">
    <source>
        <dbReference type="EMBL" id="SFH40625.1"/>
    </source>
</evidence>
<gene>
    <name evidence="16" type="ORF">SAMN04488021_11058</name>
</gene>
<feature type="chain" id="PRO_5010220519" evidence="14">
    <location>
        <begin position="32"/>
        <end position="800"/>
    </location>
</feature>
<dbReference type="CDD" id="cd01347">
    <property type="entry name" value="ligand_gated_channel"/>
    <property type="match status" value="1"/>
</dbReference>
<dbReference type="PANTHER" id="PTHR32552">
    <property type="entry name" value="FERRICHROME IRON RECEPTOR-RELATED"/>
    <property type="match status" value="1"/>
</dbReference>
<evidence type="ECO:0000256" key="5">
    <source>
        <dbReference type="ARBA" id="ARBA00022496"/>
    </source>
</evidence>
<keyword evidence="14" id="KW-0732">Signal</keyword>
<dbReference type="SMART" id="SM00965">
    <property type="entry name" value="STN"/>
    <property type="match status" value="1"/>
</dbReference>
<dbReference type="GO" id="GO:0015344">
    <property type="term" value="F:siderophore uptake transmembrane transporter activity"/>
    <property type="evidence" value="ECO:0007669"/>
    <property type="project" value="TreeGrafter"/>
</dbReference>
<keyword evidence="6 12" id="KW-0812">Transmembrane</keyword>
<dbReference type="InterPro" id="IPR011662">
    <property type="entry name" value="Secretin/TonB_short_N"/>
</dbReference>
<reference evidence="16 17" key="1">
    <citation type="submission" date="2016-10" db="EMBL/GenBank/DDBJ databases">
        <authorList>
            <person name="de Groot N.N."/>
        </authorList>
    </citation>
    <scope>NUCLEOTIDE SEQUENCE [LARGE SCALE GENOMIC DNA]</scope>
    <source>
        <strain evidence="16 17">DSM 8537</strain>
    </source>
</reference>
<evidence type="ECO:0000259" key="15">
    <source>
        <dbReference type="SMART" id="SM00965"/>
    </source>
</evidence>
<dbReference type="STRING" id="34004.SAMN04488021_11058"/>
<keyword evidence="3 12" id="KW-0813">Transport</keyword>
<sequence>MNFSRKSAAGIGRTLLVVLLCSPAPATLAQAQDRRQEQVYRFDIPARPVAEAANRIGAVTGLSVVIRENRRTAVQANPVHGIMSAQQALTRLLAGTGLSHRIDGTGTVVIEPAAAPAAAAESGAVVLETVTLATSAPGTTEGTHSYTTDVATGATGLPLTLKETPQSVSVVTSQRMADQGLQTTQQVLAYTTGVNSSTYETDRDNTWARGQWVSSYIIDGVLVDAGWGFFAGTGVQSSTAAYDHVEVIRGASGLLTGTGDPAAAVRITRKQADARELTGSVETRYGTWNRFGATLDVQSPLNAQGSLRGRLVADLYSGDWFRDRYHVDKQTVYGTLAWDVTPDTMLTFSLEHRNHDPSGSEWAGWPSMFSDGSLTHFPRGFSSAPWWTSWSGKQDLATARIDHDFGNGWTADATLSLMRKTYTAEHMRFYGQPDPVTGEGLQPFAQKDKVDGRQIALDAQVGGPLRAFGREHALNFGFHGGREWSRQTIYTPAAQPVIGSVFDWIGDMARPDWVLDSRGGWDLGATQYAVYGSARVSLADPLTAILGLRYTDWKSDDRHFTEPTPYVGLVYAVTPDLSVYASYTSIFNPQQLKDRNGDYLDPVQGKNKEIGVKGAWMDDRLNASLSWYHTYQDNVAEIDEGHFLPGGEQAYIGRDGVSAKGVEFEISGEIRPGLNLFFGAATMKQRNPDGSQAMTSLPTRSAKVFATWNLPGRWEKWTVGGGARWQNRTWTDVYVGGNPIRLDRAGYTVADAMVRYDIDERWSAQLNLNNVFDKTYFTGAANIATYGEPRNAMLTLVSRF</sequence>
<keyword evidence="7" id="KW-0408">Iron</keyword>
<keyword evidence="11 12" id="KW-0998">Cell outer membrane</keyword>
<evidence type="ECO:0000256" key="9">
    <source>
        <dbReference type="ARBA" id="ARBA00023136"/>
    </source>
</evidence>
<keyword evidence="10 16" id="KW-0675">Receptor</keyword>
<dbReference type="PANTHER" id="PTHR32552:SF74">
    <property type="entry name" value="HYDROXAMATE SIDEROPHORE RECEPTOR FHUE"/>
    <property type="match status" value="1"/>
</dbReference>
<evidence type="ECO:0000313" key="17">
    <source>
        <dbReference type="Proteomes" id="UP000183635"/>
    </source>
</evidence>
<evidence type="ECO:0000256" key="1">
    <source>
        <dbReference type="ARBA" id="ARBA00004571"/>
    </source>
</evidence>